<evidence type="ECO:0000256" key="1">
    <source>
        <dbReference type="ARBA" id="ARBA00004642"/>
    </source>
</evidence>
<evidence type="ECO:0000256" key="11">
    <source>
        <dbReference type="ARBA" id="ARBA00030523"/>
    </source>
</evidence>
<dbReference type="FunFam" id="1.25.40.10:FF:000977">
    <property type="entry name" value="MAU2 chromatid cohesion factor homolog"/>
    <property type="match status" value="1"/>
</dbReference>
<dbReference type="GO" id="GO:0005654">
    <property type="term" value="C:nucleoplasm"/>
    <property type="evidence" value="ECO:0007669"/>
    <property type="project" value="UniProtKB-SubCell"/>
</dbReference>
<dbReference type="GO" id="GO:0007064">
    <property type="term" value="P:mitotic sister chromatid cohesion"/>
    <property type="evidence" value="ECO:0007669"/>
    <property type="project" value="InterPro"/>
</dbReference>
<dbReference type="InterPro" id="IPR019734">
    <property type="entry name" value="TPR_rpt"/>
</dbReference>
<dbReference type="SMART" id="SM00028">
    <property type="entry name" value="TPR"/>
    <property type="match status" value="5"/>
</dbReference>
<dbReference type="InterPro" id="IPR019440">
    <property type="entry name" value="MAU2"/>
</dbReference>
<evidence type="ECO:0000256" key="8">
    <source>
        <dbReference type="ARBA" id="ARBA00023242"/>
    </source>
</evidence>
<evidence type="ECO:0000256" key="3">
    <source>
        <dbReference type="ARBA" id="ARBA00017198"/>
    </source>
</evidence>
<dbReference type="SUPFAM" id="SSF48452">
    <property type="entry name" value="TPR-like"/>
    <property type="match status" value="3"/>
</dbReference>
<dbReference type="FunFam" id="1.25.40.10:FF:000373">
    <property type="entry name" value="MAU2 chromatid cohesion factor homolog"/>
    <property type="match status" value="1"/>
</dbReference>
<accession>A0AAJ6VKF4</accession>
<comment type="function">
    <text evidence="10">Required for association of the cohesin complex with chromatin during interphase. Plays a role in sister chromatid cohesion and normal progression through prometaphase.</text>
</comment>
<organism evidence="12 13">
    <name type="scientific">Ceratosolen solmsi marchali</name>
    <dbReference type="NCBI Taxonomy" id="326594"/>
    <lineage>
        <taxon>Eukaryota</taxon>
        <taxon>Metazoa</taxon>
        <taxon>Ecdysozoa</taxon>
        <taxon>Arthropoda</taxon>
        <taxon>Hexapoda</taxon>
        <taxon>Insecta</taxon>
        <taxon>Pterygota</taxon>
        <taxon>Neoptera</taxon>
        <taxon>Endopterygota</taxon>
        <taxon>Hymenoptera</taxon>
        <taxon>Apocrita</taxon>
        <taxon>Proctotrupomorpha</taxon>
        <taxon>Chalcidoidea</taxon>
        <taxon>Agaonidae</taxon>
        <taxon>Agaoninae</taxon>
        <taxon>Ceratosolen</taxon>
    </lineage>
</organism>
<dbReference type="KEGG" id="csol:105359339"/>
<keyword evidence="6" id="KW-0802">TPR repeat</keyword>
<evidence type="ECO:0000256" key="6">
    <source>
        <dbReference type="ARBA" id="ARBA00022803"/>
    </source>
</evidence>
<keyword evidence="7" id="KW-0159">Chromosome partition</keyword>
<keyword evidence="8" id="KW-0539">Nucleus</keyword>
<keyword evidence="4" id="KW-0132">Cell division</keyword>
<dbReference type="Gene3D" id="1.25.40.10">
    <property type="entry name" value="Tetratricopeptide repeat domain"/>
    <property type="match status" value="2"/>
</dbReference>
<keyword evidence="12" id="KW-1185">Reference proteome</keyword>
<gene>
    <name evidence="13" type="primary">LOC105359339</name>
</gene>
<dbReference type="GeneID" id="105359339"/>
<dbReference type="GO" id="GO:0007059">
    <property type="term" value="P:chromosome segregation"/>
    <property type="evidence" value="ECO:0007669"/>
    <property type="project" value="UniProtKB-KW"/>
</dbReference>
<comment type="similarity">
    <text evidence="2">Belongs to the SCC4/mau-2 family.</text>
</comment>
<dbReference type="Proteomes" id="UP000695007">
    <property type="component" value="Unplaced"/>
</dbReference>
<dbReference type="CTD" id="23383"/>
<dbReference type="InterPro" id="IPR011990">
    <property type="entry name" value="TPR-like_helical_dom_sf"/>
</dbReference>
<sequence>MASSQDAWYLSLLGLAENFRTSSPPSIKSCIQCLQAVFNFKPPPRVEARTHLQLGNILLTHTKNIDLARTHLERAWQLSQTINTFDDVKFEAASVLAELYEQQQQSSLSQSILRKAIELSQHNVYWHCRLIFQLAQIHASEKDLNAAGGLLAVGADYSQISNANYTRVLFLLSRCMLLLIDKKFAEVSPLLNSTGHQVENWQGNPHQKEYLKVYFLVLQVCHYLMSGQVKSVKPCLKQLQQSIQAIMAPSWPSDEIVTGPHIGDMFIWMPKEHLFVLVYLVTVMHSMQSGYMDKAQKYTDKALAQIENLKLIDNKPILSVFQLMLLEHIVMCRLVMGNKSAALSEISQACQLCRHQPKLLQSHRAQLHTLLGLYAMSMNCMEAAEAQLISALNKSQEKELVTFANLNLAIVYLRTRRDAELGTLLERINPESLPSLSHSLRAAAYYVQGLQAFFGARYNEAKRYLRETLKMANSEDLNRLTSCSLVLLGHIFLSLGNHRESMNMVTPAMQLASKIPDVHVQLWATAILKDLNRICGDHNRESEAYQMHCTFSQTLLKDHFQSTQMSEHSLIQWTEGPVPILPNSSPASTSQAIL</sequence>
<keyword evidence="9" id="KW-0131">Cell cycle</keyword>
<proteinExistence type="inferred from homology"/>
<reference evidence="13" key="1">
    <citation type="submission" date="2025-08" db="UniProtKB">
        <authorList>
            <consortium name="RefSeq"/>
        </authorList>
    </citation>
    <scope>IDENTIFICATION</scope>
</reference>
<evidence type="ECO:0000313" key="13">
    <source>
        <dbReference type="RefSeq" id="XP_011494220.1"/>
    </source>
</evidence>
<dbReference type="Pfam" id="PF10345">
    <property type="entry name" value="Cohesin_load"/>
    <property type="match status" value="1"/>
</dbReference>
<keyword evidence="5" id="KW-0498">Mitosis</keyword>
<comment type="subcellular location">
    <subcellularLocation>
        <location evidence="1">Nucleus</location>
        <location evidence="1">Nucleoplasm</location>
    </subcellularLocation>
</comment>
<name>A0AAJ6VKF4_9HYME</name>
<evidence type="ECO:0000256" key="7">
    <source>
        <dbReference type="ARBA" id="ARBA00022829"/>
    </source>
</evidence>
<evidence type="ECO:0000256" key="5">
    <source>
        <dbReference type="ARBA" id="ARBA00022776"/>
    </source>
</evidence>
<evidence type="ECO:0000313" key="12">
    <source>
        <dbReference type="Proteomes" id="UP000695007"/>
    </source>
</evidence>
<dbReference type="PANTHER" id="PTHR21394">
    <property type="entry name" value="MAU2 CHROMATID COHESION FACTOR HOMOLOG"/>
    <property type="match status" value="1"/>
</dbReference>
<dbReference type="AlphaFoldDB" id="A0AAJ6VKF4"/>
<protein>
    <recommendedName>
        <fullName evidence="3">MAU2 chromatid cohesion factor homolog</fullName>
    </recommendedName>
    <alternativeName>
        <fullName evidence="11">Cohesin loading complex subunit SCC4 homolog</fullName>
    </alternativeName>
</protein>
<dbReference type="GO" id="GO:0051301">
    <property type="term" value="P:cell division"/>
    <property type="evidence" value="ECO:0007669"/>
    <property type="project" value="UniProtKB-KW"/>
</dbReference>
<evidence type="ECO:0000256" key="2">
    <source>
        <dbReference type="ARBA" id="ARBA00008585"/>
    </source>
</evidence>
<evidence type="ECO:0000256" key="4">
    <source>
        <dbReference type="ARBA" id="ARBA00022618"/>
    </source>
</evidence>
<evidence type="ECO:0000256" key="9">
    <source>
        <dbReference type="ARBA" id="ARBA00023306"/>
    </source>
</evidence>
<evidence type="ECO:0000256" key="10">
    <source>
        <dbReference type="ARBA" id="ARBA00025632"/>
    </source>
</evidence>
<dbReference type="RefSeq" id="XP_011494220.1">
    <property type="nucleotide sequence ID" value="XM_011495918.1"/>
</dbReference>